<keyword evidence="1" id="KW-0808">Transferase</keyword>
<reference evidence="1" key="1">
    <citation type="journal article" date="2022" name="Int. J. Mol. Sci.">
        <title>Draft Genome of Tanacetum Coccineum: Genomic Comparison of Closely Related Tanacetum-Family Plants.</title>
        <authorList>
            <person name="Yamashiro T."/>
            <person name="Shiraishi A."/>
            <person name="Nakayama K."/>
            <person name="Satake H."/>
        </authorList>
    </citation>
    <scope>NUCLEOTIDE SEQUENCE</scope>
</reference>
<accession>A0ABQ5DXG5</accession>
<protein>
    <submittedName>
        <fullName evidence="1">RNA-directed DNA polymerase, eukaryota</fullName>
    </submittedName>
</protein>
<dbReference type="PANTHER" id="PTHR33710">
    <property type="entry name" value="BNAC02G09200D PROTEIN"/>
    <property type="match status" value="1"/>
</dbReference>
<dbReference type="GO" id="GO:0003964">
    <property type="term" value="F:RNA-directed DNA polymerase activity"/>
    <property type="evidence" value="ECO:0007669"/>
    <property type="project" value="UniProtKB-KW"/>
</dbReference>
<organism evidence="1 2">
    <name type="scientific">Tanacetum coccineum</name>
    <dbReference type="NCBI Taxonomy" id="301880"/>
    <lineage>
        <taxon>Eukaryota</taxon>
        <taxon>Viridiplantae</taxon>
        <taxon>Streptophyta</taxon>
        <taxon>Embryophyta</taxon>
        <taxon>Tracheophyta</taxon>
        <taxon>Spermatophyta</taxon>
        <taxon>Magnoliopsida</taxon>
        <taxon>eudicotyledons</taxon>
        <taxon>Gunneridae</taxon>
        <taxon>Pentapetalae</taxon>
        <taxon>asterids</taxon>
        <taxon>campanulids</taxon>
        <taxon>Asterales</taxon>
        <taxon>Asteraceae</taxon>
        <taxon>Asteroideae</taxon>
        <taxon>Anthemideae</taxon>
        <taxon>Anthemidinae</taxon>
        <taxon>Tanacetum</taxon>
    </lineage>
</organism>
<name>A0ABQ5DXG5_9ASTR</name>
<sequence length="271" mass="31234">MLWDYLTIVIDNCNGEVVIIGDFNEVHKQAERYGFIFNVQGVDSFNSFISVAGSEDVPLGGCSFTWCHKSATKMSKLDRFLISEGLMGSCPDILAITLDRYLSDHRPILMQRTWNEAHVTDSNAMTKLMKKMKYLKKKIRVWIKVNKDSSKNYKKTLKAELTEIDLLLNKGEGNSDVLNKRMSVSKSLQDLDKIESMEVAQKSKIKWVIEGDENSKYYHDMDFPNKLNLEQQVELENNVTREEIKRAVWDCKVDKSPGPNGFTFGFYRRYG</sequence>
<comment type="caution">
    <text evidence="1">The sequence shown here is derived from an EMBL/GenBank/DDBJ whole genome shotgun (WGS) entry which is preliminary data.</text>
</comment>
<keyword evidence="2" id="KW-1185">Reference proteome</keyword>
<dbReference type="InterPro" id="IPR036691">
    <property type="entry name" value="Endo/exonu/phosph_ase_sf"/>
</dbReference>
<keyword evidence="1" id="KW-0548">Nucleotidyltransferase</keyword>
<evidence type="ECO:0000313" key="2">
    <source>
        <dbReference type="Proteomes" id="UP001151760"/>
    </source>
</evidence>
<dbReference type="Proteomes" id="UP001151760">
    <property type="component" value="Unassembled WGS sequence"/>
</dbReference>
<gene>
    <name evidence="1" type="ORF">Tco_0951628</name>
</gene>
<proteinExistence type="predicted"/>
<dbReference type="Gene3D" id="3.60.10.10">
    <property type="entry name" value="Endonuclease/exonuclease/phosphatase"/>
    <property type="match status" value="1"/>
</dbReference>
<evidence type="ECO:0000313" key="1">
    <source>
        <dbReference type="EMBL" id="GJT42913.1"/>
    </source>
</evidence>
<keyword evidence="1" id="KW-0695">RNA-directed DNA polymerase</keyword>
<reference evidence="1" key="2">
    <citation type="submission" date="2022-01" db="EMBL/GenBank/DDBJ databases">
        <authorList>
            <person name="Yamashiro T."/>
            <person name="Shiraishi A."/>
            <person name="Satake H."/>
            <person name="Nakayama K."/>
        </authorList>
    </citation>
    <scope>NUCLEOTIDE SEQUENCE</scope>
</reference>
<dbReference type="PANTHER" id="PTHR33710:SF64">
    <property type="entry name" value="ENDONUCLEASE_EXONUCLEASE_PHOSPHATASE DOMAIN-CONTAINING PROTEIN"/>
    <property type="match status" value="1"/>
</dbReference>
<dbReference type="SUPFAM" id="SSF56219">
    <property type="entry name" value="DNase I-like"/>
    <property type="match status" value="1"/>
</dbReference>
<dbReference type="EMBL" id="BQNB010015686">
    <property type="protein sequence ID" value="GJT42913.1"/>
    <property type="molecule type" value="Genomic_DNA"/>
</dbReference>